<dbReference type="InterPro" id="IPR005532">
    <property type="entry name" value="SUMF_dom"/>
</dbReference>
<dbReference type="InterPro" id="IPR042095">
    <property type="entry name" value="SUMF_sf"/>
</dbReference>
<dbReference type="PANTHER" id="PTHR23150">
    <property type="entry name" value="SULFATASE MODIFYING FACTOR 1, 2"/>
    <property type="match status" value="1"/>
</dbReference>
<keyword evidence="4" id="KW-1185">Reference proteome</keyword>
<evidence type="ECO:0000313" key="3">
    <source>
        <dbReference type="EMBL" id="AKT40886.1"/>
    </source>
</evidence>
<dbReference type="OrthoDB" id="5496976at2"/>
<feature type="signal peptide" evidence="1">
    <location>
        <begin position="1"/>
        <end position="31"/>
    </location>
</feature>
<proteinExistence type="predicted"/>
<reference evidence="3 4" key="1">
    <citation type="submission" date="2015-07" db="EMBL/GenBank/DDBJ databases">
        <title>Genome analysis of myxobacterium Chondromyces crocatus Cm c5 reveals a high potential for natural compound synthesis and the genetic basis for the loss of fruiting body formation.</title>
        <authorList>
            <person name="Zaburannyi N."/>
            <person name="Bunk B."/>
            <person name="Maier J."/>
            <person name="Overmann J."/>
            <person name="Mueller R."/>
        </authorList>
    </citation>
    <scope>NUCLEOTIDE SEQUENCE [LARGE SCALE GENOMIC DNA]</scope>
    <source>
        <strain evidence="3 4">Cm c5</strain>
    </source>
</reference>
<dbReference type="EMBL" id="CP012159">
    <property type="protein sequence ID" value="AKT40886.1"/>
    <property type="molecule type" value="Genomic_DNA"/>
</dbReference>
<dbReference type="InterPro" id="IPR016187">
    <property type="entry name" value="CTDL_fold"/>
</dbReference>
<name>A0A0K1EJ36_CHOCO</name>
<feature type="domain" description="Sulfatase-modifying factor enzyme-like" evidence="2">
    <location>
        <begin position="83"/>
        <end position="223"/>
    </location>
</feature>
<gene>
    <name evidence="3" type="ORF">CMC5_050430</name>
</gene>
<organism evidence="3 4">
    <name type="scientific">Chondromyces crocatus</name>
    <dbReference type="NCBI Taxonomy" id="52"/>
    <lineage>
        <taxon>Bacteria</taxon>
        <taxon>Pseudomonadati</taxon>
        <taxon>Myxococcota</taxon>
        <taxon>Polyangia</taxon>
        <taxon>Polyangiales</taxon>
        <taxon>Polyangiaceae</taxon>
        <taxon>Chondromyces</taxon>
    </lineage>
</organism>
<dbReference type="Pfam" id="PF03781">
    <property type="entry name" value="FGE-sulfatase"/>
    <property type="match status" value="1"/>
</dbReference>
<evidence type="ECO:0000256" key="1">
    <source>
        <dbReference type="SAM" id="SignalP"/>
    </source>
</evidence>
<keyword evidence="1" id="KW-0732">Signal</keyword>
<dbReference type="AlphaFoldDB" id="A0A0K1EJ36"/>
<evidence type="ECO:0000259" key="2">
    <source>
        <dbReference type="Pfam" id="PF03781"/>
    </source>
</evidence>
<evidence type="ECO:0000313" key="4">
    <source>
        <dbReference type="Proteomes" id="UP000067626"/>
    </source>
</evidence>
<dbReference type="Gene3D" id="3.90.1580.10">
    <property type="entry name" value="paralog of FGE (formylglycine-generating enzyme)"/>
    <property type="match status" value="1"/>
</dbReference>
<dbReference type="PANTHER" id="PTHR23150:SF19">
    <property type="entry name" value="FORMYLGLYCINE-GENERATING ENZYME"/>
    <property type="match status" value="1"/>
</dbReference>
<sequence>MRIASLPRRPLPWTVAALALVGLGLPSIQPAAAKAKGCPKGMVEVQGRYCIDAYEASTVEVLPKGKTRAHSPFAPVAGKKVKAISKKGVKPQGYISRDQAEEACQNAGKRLCSDEEWLLACKGKRPTTFPYGGDRKAGYCNDGGVSSFNHYYGEEGTEAPLASYTWANMNDGRLNQLKGTLANTGAHKKCKSSYGVYDMVGNLHEWTAKKSGTFRGGYYLDTTLNGDGCDYKTTAHAPHYHDYSTGFRCCK</sequence>
<dbReference type="KEGG" id="ccro:CMC5_050430"/>
<accession>A0A0K1EJ36</accession>
<dbReference type="InterPro" id="IPR051043">
    <property type="entry name" value="Sulfatase_Mod_Factor_Kinase"/>
</dbReference>
<dbReference type="GO" id="GO:0120147">
    <property type="term" value="F:formylglycine-generating oxidase activity"/>
    <property type="evidence" value="ECO:0007669"/>
    <property type="project" value="TreeGrafter"/>
</dbReference>
<feature type="chain" id="PRO_5005459515" description="Sulfatase-modifying factor enzyme-like domain-containing protein" evidence="1">
    <location>
        <begin position="32"/>
        <end position="251"/>
    </location>
</feature>
<dbReference type="SUPFAM" id="SSF56436">
    <property type="entry name" value="C-type lectin-like"/>
    <property type="match status" value="1"/>
</dbReference>
<dbReference type="Proteomes" id="UP000067626">
    <property type="component" value="Chromosome"/>
</dbReference>
<dbReference type="STRING" id="52.CMC5_050430"/>
<protein>
    <recommendedName>
        <fullName evidence="2">Sulfatase-modifying factor enzyme-like domain-containing protein</fullName>
    </recommendedName>
</protein>